<evidence type="ECO:0008006" key="4">
    <source>
        <dbReference type="Google" id="ProtNLM"/>
    </source>
</evidence>
<evidence type="ECO:0000256" key="1">
    <source>
        <dbReference type="SAM" id="Phobius"/>
    </source>
</evidence>
<reference evidence="2 3" key="1">
    <citation type="submission" date="2018-05" db="EMBL/GenBank/DDBJ databases">
        <title>Genetic diversity of glacier-inhabiting Cryobacterium bacteria in China and description of Cryobacterium mengkeensis sp. nov. and Arthrobacter glacialis sp. nov.</title>
        <authorList>
            <person name="Liu Q."/>
            <person name="Xin Y.-H."/>
        </authorList>
    </citation>
    <scope>NUCLEOTIDE SEQUENCE [LARGE SCALE GENOMIC DNA]</scope>
    <source>
        <strain evidence="2 3">B7</strain>
    </source>
</reference>
<dbReference type="OrthoDB" id="5125307at2"/>
<sequence>MMAARKKWSELSTVSRTVLIVAGCGQILLQVAALRDISHRTPAQVNGSKRGWVAASFINFAGPIAWFVRGRKD</sequence>
<keyword evidence="3" id="KW-1185">Reference proteome</keyword>
<evidence type="ECO:0000313" key="2">
    <source>
        <dbReference type="EMBL" id="PYI37517.1"/>
    </source>
</evidence>
<dbReference type="Proteomes" id="UP000247980">
    <property type="component" value="Unassembled WGS sequence"/>
</dbReference>
<keyword evidence="1" id="KW-0812">Transmembrane</keyword>
<proteinExistence type="predicted"/>
<keyword evidence="1" id="KW-1133">Transmembrane helix</keyword>
<evidence type="ECO:0000313" key="3">
    <source>
        <dbReference type="Proteomes" id="UP000247980"/>
    </source>
</evidence>
<keyword evidence="1" id="KW-0472">Membrane</keyword>
<dbReference type="AlphaFoldDB" id="A0A2V5JDY5"/>
<accession>A0A2V5JDY5</accession>
<gene>
    <name evidence="2" type="ORF">CVS30_15190</name>
</gene>
<protein>
    <recommendedName>
        <fullName evidence="4">Cardiolipin synthase N-terminal domain-containing protein</fullName>
    </recommendedName>
</protein>
<comment type="caution">
    <text evidence="2">The sequence shown here is derived from an EMBL/GenBank/DDBJ whole genome shotgun (WGS) entry which is preliminary data.</text>
</comment>
<name>A0A2V5JDY5_9MICC</name>
<organism evidence="2 3">
    <name type="scientific">Arthrobacter psychrolactophilus</name>
    <dbReference type="NCBI Taxonomy" id="92442"/>
    <lineage>
        <taxon>Bacteria</taxon>
        <taxon>Bacillati</taxon>
        <taxon>Actinomycetota</taxon>
        <taxon>Actinomycetes</taxon>
        <taxon>Micrococcales</taxon>
        <taxon>Micrococcaceae</taxon>
        <taxon>Arthrobacter</taxon>
    </lineage>
</organism>
<feature type="transmembrane region" description="Helical" evidence="1">
    <location>
        <begin position="49"/>
        <end position="68"/>
    </location>
</feature>
<dbReference type="EMBL" id="QJVC01000021">
    <property type="protein sequence ID" value="PYI37517.1"/>
    <property type="molecule type" value="Genomic_DNA"/>
</dbReference>